<dbReference type="EMBL" id="JAUEPU010000033">
    <property type="protein sequence ID" value="KAK0491761.1"/>
    <property type="molecule type" value="Genomic_DNA"/>
</dbReference>
<name>A0AA39PWL0_9AGAR</name>
<evidence type="ECO:0000313" key="1">
    <source>
        <dbReference type="EMBL" id="KAK0491761.1"/>
    </source>
</evidence>
<dbReference type="AlphaFoldDB" id="A0AA39PWL0"/>
<sequence length="266" mass="30177">MPALNIHLQVTNIAEAASIPYLENLVKEAKRGNNKKDEKELPESITNTIVIIDTIHPFSSLKELILDIPLSINIHRKLMQLLPAFPVLTMWRIMSRSNENLLATLTGYGFDLPKLLSKLCFASTEIASYWVLAMSHSKDNRIERSPESEANSLKKAELPYDENMTILVHKEGHDLEIFRQNLVGTISNSEKEWLNVSQFVLEMGYIIRDGKKESKGMASNWHLVQVVSWDYPWYKKAEIVNNWCLPLLIARGLITSCCGSINGGQI</sequence>
<dbReference type="Proteomes" id="UP001175228">
    <property type="component" value="Unassembled WGS sequence"/>
</dbReference>
<reference evidence="1" key="1">
    <citation type="submission" date="2023-06" db="EMBL/GenBank/DDBJ databases">
        <authorList>
            <consortium name="Lawrence Berkeley National Laboratory"/>
            <person name="Ahrendt S."/>
            <person name="Sahu N."/>
            <person name="Indic B."/>
            <person name="Wong-Bajracharya J."/>
            <person name="Merenyi Z."/>
            <person name="Ke H.-M."/>
            <person name="Monk M."/>
            <person name="Kocsube S."/>
            <person name="Drula E."/>
            <person name="Lipzen A."/>
            <person name="Balint B."/>
            <person name="Henrissat B."/>
            <person name="Andreopoulos B."/>
            <person name="Martin F.M."/>
            <person name="Harder C.B."/>
            <person name="Rigling D."/>
            <person name="Ford K.L."/>
            <person name="Foster G.D."/>
            <person name="Pangilinan J."/>
            <person name="Papanicolaou A."/>
            <person name="Barry K."/>
            <person name="LaButti K."/>
            <person name="Viragh M."/>
            <person name="Koriabine M."/>
            <person name="Yan M."/>
            <person name="Riley R."/>
            <person name="Champramary S."/>
            <person name="Plett K.L."/>
            <person name="Tsai I.J."/>
            <person name="Slot J."/>
            <person name="Sipos G."/>
            <person name="Plett J."/>
            <person name="Nagy L.G."/>
            <person name="Grigoriev I.V."/>
        </authorList>
    </citation>
    <scope>NUCLEOTIDE SEQUENCE</scope>
    <source>
        <strain evidence="1">HWK02</strain>
    </source>
</reference>
<protein>
    <submittedName>
        <fullName evidence="1">Uncharacterized protein</fullName>
    </submittedName>
</protein>
<accession>A0AA39PWL0</accession>
<keyword evidence="2" id="KW-1185">Reference proteome</keyword>
<gene>
    <name evidence="1" type="ORF">EDD18DRAFT_1109508</name>
</gene>
<proteinExistence type="predicted"/>
<evidence type="ECO:0000313" key="2">
    <source>
        <dbReference type="Proteomes" id="UP001175228"/>
    </source>
</evidence>
<organism evidence="1 2">
    <name type="scientific">Armillaria luteobubalina</name>
    <dbReference type="NCBI Taxonomy" id="153913"/>
    <lineage>
        <taxon>Eukaryota</taxon>
        <taxon>Fungi</taxon>
        <taxon>Dikarya</taxon>
        <taxon>Basidiomycota</taxon>
        <taxon>Agaricomycotina</taxon>
        <taxon>Agaricomycetes</taxon>
        <taxon>Agaricomycetidae</taxon>
        <taxon>Agaricales</taxon>
        <taxon>Marasmiineae</taxon>
        <taxon>Physalacriaceae</taxon>
        <taxon>Armillaria</taxon>
    </lineage>
</organism>
<comment type="caution">
    <text evidence="1">The sequence shown here is derived from an EMBL/GenBank/DDBJ whole genome shotgun (WGS) entry which is preliminary data.</text>
</comment>